<dbReference type="Proteomes" id="UP000190166">
    <property type="component" value="Unassembled WGS sequence"/>
</dbReference>
<protein>
    <recommendedName>
        <fullName evidence="4 7">dTDP-4-dehydrorhamnose 3,5-epimerase</fullName>
        <ecNumber evidence="3 7">5.1.3.13</ecNumber>
    </recommendedName>
    <alternativeName>
        <fullName evidence="7">Thymidine diphospho-4-keto-rhamnose 3,5-epimerase</fullName>
    </alternativeName>
</protein>
<organism evidence="8 9">
    <name type="scientific">Chitinophaga ginsengisegetis</name>
    <dbReference type="NCBI Taxonomy" id="393003"/>
    <lineage>
        <taxon>Bacteria</taxon>
        <taxon>Pseudomonadati</taxon>
        <taxon>Bacteroidota</taxon>
        <taxon>Chitinophagia</taxon>
        <taxon>Chitinophagales</taxon>
        <taxon>Chitinophagaceae</taxon>
        <taxon>Chitinophaga</taxon>
    </lineage>
</organism>
<dbReference type="AlphaFoldDB" id="A0A1T5P2E5"/>
<evidence type="ECO:0000256" key="7">
    <source>
        <dbReference type="RuleBase" id="RU364069"/>
    </source>
</evidence>
<evidence type="ECO:0000256" key="2">
    <source>
        <dbReference type="ARBA" id="ARBA00001997"/>
    </source>
</evidence>
<dbReference type="InterPro" id="IPR000888">
    <property type="entry name" value="RmlC-like"/>
</dbReference>
<feature type="active site" description="Proton acceptor" evidence="5">
    <location>
        <position position="78"/>
    </location>
</feature>
<evidence type="ECO:0000256" key="3">
    <source>
        <dbReference type="ARBA" id="ARBA00012098"/>
    </source>
</evidence>
<dbReference type="SUPFAM" id="SSF51182">
    <property type="entry name" value="RmlC-like cupins"/>
    <property type="match status" value="1"/>
</dbReference>
<dbReference type="GO" id="GO:0008830">
    <property type="term" value="F:dTDP-4-dehydrorhamnose 3,5-epimerase activity"/>
    <property type="evidence" value="ECO:0007669"/>
    <property type="project" value="UniProtKB-UniRule"/>
</dbReference>
<dbReference type="UniPathway" id="UPA00124"/>
<gene>
    <name evidence="8" type="ORF">SAMN05660461_3609</name>
</gene>
<evidence type="ECO:0000256" key="1">
    <source>
        <dbReference type="ARBA" id="ARBA00001298"/>
    </source>
</evidence>
<keyword evidence="7" id="KW-0413">Isomerase</keyword>
<dbReference type="EMBL" id="FUZZ01000002">
    <property type="protein sequence ID" value="SKD06910.1"/>
    <property type="molecule type" value="Genomic_DNA"/>
</dbReference>
<dbReference type="STRING" id="393003.SAMN05660461_3609"/>
<dbReference type="GO" id="GO:0000271">
    <property type="term" value="P:polysaccharide biosynthetic process"/>
    <property type="evidence" value="ECO:0007669"/>
    <property type="project" value="TreeGrafter"/>
</dbReference>
<evidence type="ECO:0000256" key="5">
    <source>
        <dbReference type="PIRSR" id="PIRSR600888-1"/>
    </source>
</evidence>
<keyword evidence="9" id="KW-1185">Reference proteome</keyword>
<evidence type="ECO:0000256" key="4">
    <source>
        <dbReference type="ARBA" id="ARBA00019595"/>
    </source>
</evidence>
<dbReference type="CDD" id="cd00438">
    <property type="entry name" value="cupin_RmlC"/>
    <property type="match status" value="1"/>
</dbReference>
<comment type="function">
    <text evidence="2 7">Catalyzes the epimerization of the C3' and C5'positions of dTDP-6-deoxy-D-xylo-4-hexulose, forming dTDP-6-deoxy-L-lyxo-4-hexulose.</text>
</comment>
<dbReference type="PANTHER" id="PTHR21047">
    <property type="entry name" value="DTDP-6-DEOXY-D-GLUCOSE-3,5 EPIMERASE"/>
    <property type="match status" value="1"/>
</dbReference>
<sequence>MNGWLLSRPLTAYSLLHMPFQQTGIPDLLIYEPKVFGDHRGYFFESYNASTFSAEGIEYKFVQDNQARSTYGVLRGLHYQLEPYAQTKLVRVLEGSIIDAVVDIRKGSPTYGKSFAIELSASNKLQLLVPKGFAHGYAVISETAEVMYKCDNFYHKGSEGGIIYNDPALGIDWGINLDDAVVSDKDLILPTLAEIQHNFIFNS</sequence>
<feature type="site" description="Participates in a stacking interaction with the thymidine ring of dTDP-4-oxo-6-deoxyglucose" evidence="6">
    <location>
        <position position="154"/>
    </location>
</feature>
<dbReference type="InterPro" id="IPR014710">
    <property type="entry name" value="RmlC-like_jellyroll"/>
</dbReference>
<proteinExistence type="inferred from homology"/>
<dbReference type="PANTHER" id="PTHR21047:SF2">
    <property type="entry name" value="THYMIDINE DIPHOSPHO-4-KETO-RHAMNOSE 3,5-EPIMERASE"/>
    <property type="match status" value="1"/>
</dbReference>
<accession>A0A1T5P2E5</accession>
<comment type="catalytic activity">
    <reaction evidence="1 7">
        <text>dTDP-4-dehydro-6-deoxy-alpha-D-glucose = dTDP-4-dehydro-beta-L-rhamnose</text>
        <dbReference type="Rhea" id="RHEA:16969"/>
        <dbReference type="ChEBI" id="CHEBI:57649"/>
        <dbReference type="ChEBI" id="CHEBI:62830"/>
        <dbReference type="EC" id="5.1.3.13"/>
    </reaction>
</comment>
<dbReference type="GO" id="GO:0005829">
    <property type="term" value="C:cytosol"/>
    <property type="evidence" value="ECO:0007669"/>
    <property type="project" value="TreeGrafter"/>
</dbReference>
<dbReference type="Pfam" id="PF00908">
    <property type="entry name" value="dTDP_sugar_isom"/>
    <property type="match status" value="1"/>
</dbReference>
<evidence type="ECO:0000313" key="9">
    <source>
        <dbReference type="Proteomes" id="UP000190166"/>
    </source>
</evidence>
<comment type="pathway">
    <text evidence="7">Carbohydrate biosynthesis; dTDP-L-rhamnose biosynthesis.</text>
</comment>
<dbReference type="InterPro" id="IPR011051">
    <property type="entry name" value="RmlC_Cupin_sf"/>
</dbReference>
<reference evidence="8 9" key="1">
    <citation type="submission" date="2017-02" db="EMBL/GenBank/DDBJ databases">
        <authorList>
            <person name="Peterson S.W."/>
        </authorList>
    </citation>
    <scope>NUCLEOTIDE SEQUENCE [LARGE SCALE GENOMIC DNA]</scope>
    <source>
        <strain evidence="8 9">DSM 18108</strain>
    </source>
</reference>
<evidence type="ECO:0000256" key="6">
    <source>
        <dbReference type="PIRSR" id="PIRSR600888-3"/>
    </source>
</evidence>
<dbReference type="EC" id="5.1.3.13" evidence="3 7"/>
<dbReference type="Gene3D" id="2.60.120.10">
    <property type="entry name" value="Jelly Rolls"/>
    <property type="match status" value="1"/>
</dbReference>
<name>A0A1T5P2E5_9BACT</name>
<dbReference type="NCBIfam" id="TIGR01221">
    <property type="entry name" value="rmlC"/>
    <property type="match status" value="1"/>
</dbReference>
<comment type="similarity">
    <text evidence="7">Belongs to the dTDP-4-dehydrorhamnose 3,5-epimerase family.</text>
</comment>
<dbReference type="GO" id="GO:0019305">
    <property type="term" value="P:dTDP-rhamnose biosynthetic process"/>
    <property type="evidence" value="ECO:0007669"/>
    <property type="project" value="UniProtKB-UniRule"/>
</dbReference>
<feature type="active site" description="Proton donor" evidence="5">
    <location>
        <position position="148"/>
    </location>
</feature>
<evidence type="ECO:0000313" key="8">
    <source>
        <dbReference type="EMBL" id="SKD06910.1"/>
    </source>
</evidence>
<comment type="subunit">
    <text evidence="7">Homodimer.</text>
</comment>